<evidence type="ECO:0000313" key="12">
    <source>
        <dbReference type="EMBL" id="KAK5578190.1"/>
    </source>
</evidence>
<dbReference type="EMBL" id="JAVFKY010000004">
    <property type="protein sequence ID" value="KAK5578190.1"/>
    <property type="molecule type" value="Genomic_DNA"/>
</dbReference>
<dbReference type="GO" id="GO:0052689">
    <property type="term" value="F:carboxylic ester hydrolase activity"/>
    <property type="evidence" value="ECO:0007669"/>
    <property type="project" value="UniProtKB-KW"/>
</dbReference>
<dbReference type="InterPro" id="IPR029058">
    <property type="entry name" value="AB_hydrolase_fold"/>
</dbReference>
<dbReference type="PANTHER" id="PTHR45570">
    <property type="entry name" value="CARBOXYLIC ESTER HYDROLASE"/>
    <property type="match status" value="1"/>
</dbReference>
<dbReference type="InterPro" id="IPR019826">
    <property type="entry name" value="Carboxylesterase_B_AS"/>
</dbReference>
<keyword evidence="6" id="KW-1015">Disulfide bond</keyword>
<accession>A0AAN7U403</accession>
<comment type="similarity">
    <text evidence="1 10">Belongs to the type-B carboxylesterase/lipase family.</text>
</comment>
<keyword evidence="8" id="KW-0968">Cytoplasmic vesicle</keyword>
<evidence type="ECO:0000256" key="2">
    <source>
        <dbReference type="ARBA" id="ARBA00022487"/>
    </source>
</evidence>
<proteinExistence type="inferred from homology"/>
<dbReference type="PROSITE" id="PS00941">
    <property type="entry name" value="CARBOXYLESTERASE_B_2"/>
    <property type="match status" value="1"/>
</dbReference>
<evidence type="ECO:0000256" key="3">
    <source>
        <dbReference type="ARBA" id="ARBA00022729"/>
    </source>
</evidence>
<protein>
    <recommendedName>
        <fullName evidence="10">Carboxylic ester hydrolase</fullName>
        <ecNumber evidence="10">3.1.1.-</ecNumber>
    </recommendedName>
</protein>
<dbReference type="InterPro" id="IPR019819">
    <property type="entry name" value="Carboxylesterase_B_CS"/>
</dbReference>
<keyword evidence="7" id="KW-0325">Glycoprotein</keyword>
<reference evidence="12 13" key="1">
    <citation type="submission" date="2023-11" db="EMBL/GenBank/DDBJ databases">
        <title>Dfirmibasis_genome.</title>
        <authorList>
            <person name="Edelbroek B."/>
            <person name="Kjellin J."/>
            <person name="Jerlstrom-Hultqvist J."/>
            <person name="Soderbom F."/>
        </authorList>
    </citation>
    <scope>NUCLEOTIDE SEQUENCE [LARGE SCALE GENOMIC DNA]</scope>
    <source>
        <strain evidence="12 13">TNS-C-14</strain>
    </source>
</reference>
<feature type="domain" description="Carboxylesterase type B" evidence="11">
    <location>
        <begin position="30"/>
        <end position="521"/>
    </location>
</feature>
<dbReference type="SUPFAM" id="SSF53474">
    <property type="entry name" value="alpha/beta-Hydrolases"/>
    <property type="match status" value="1"/>
</dbReference>
<organism evidence="12 13">
    <name type="scientific">Dictyostelium firmibasis</name>
    <dbReference type="NCBI Taxonomy" id="79012"/>
    <lineage>
        <taxon>Eukaryota</taxon>
        <taxon>Amoebozoa</taxon>
        <taxon>Evosea</taxon>
        <taxon>Eumycetozoa</taxon>
        <taxon>Dictyostelia</taxon>
        <taxon>Dictyosteliales</taxon>
        <taxon>Dictyosteliaceae</taxon>
        <taxon>Dictyostelium</taxon>
    </lineage>
</organism>
<evidence type="ECO:0000256" key="4">
    <source>
        <dbReference type="ARBA" id="ARBA00022801"/>
    </source>
</evidence>
<evidence type="ECO:0000313" key="13">
    <source>
        <dbReference type="Proteomes" id="UP001344447"/>
    </source>
</evidence>
<evidence type="ECO:0000256" key="7">
    <source>
        <dbReference type="ARBA" id="ARBA00023180"/>
    </source>
</evidence>
<dbReference type="PROSITE" id="PS00122">
    <property type="entry name" value="CARBOXYLESTERASE_B_1"/>
    <property type="match status" value="1"/>
</dbReference>
<dbReference type="FunFam" id="3.40.50.1820:FF:000293">
    <property type="entry name" value="Carboxylic ester hydrolase"/>
    <property type="match status" value="1"/>
</dbReference>
<dbReference type="Pfam" id="PF00135">
    <property type="entry name" value="COesterase"/>
    <property type="match status" value="1"/>
</dbReference>
<evidence type="ECO:0000256" key="9">
    <source>
        <dbReference type="ARBA" id="ARBA00060494"/>
    </source>
</evidence>
<sequence>MNKLLFLTLILLFINISLAKKRSYIQNNDASIVSTQNGAIKGIVEDTHRVFYGVPFAQPPINQLRWENPIDMKPWENIKETLTQKPQCAQKCTLPPGSCSSIGTSEDCLYLDVFTPKDATPDSKYPVIVYIPGGAFSVGSGSVPLYDSTKFAQSSVIVVNINYRLGVLGFMGTDLMHGNFGFLDQIKAMEWVYNNIGSFGGNNEMITLWGESAGAFSVAAHLTSFYSRQYFNAAISSSSPLTVGLKDKTTARGVANRFAENVGCGIEDLTCLRGKSMDQILEAQEKVGLSFGDKILDAFTIWSPVVDGDYIPIQPLTAIKDGRVYEVPTILGNVKHEATPFIYSFFKNMVGIDYYRILVGLVFPLNSQKILKLYPPAPRGQDSRPILAELITDYLFRCQDRYSTVKLAKKNSSPIYSFHYVHVKSTGHPLDACDDKVCHGTELSLFFNSYELMGEKLDRDEKDMAIDINNYIVNFATSHNPNIGLPIPTQWNRVTSSQNSTLIMETTFETKDIFTNDAKCDVLDLTYYRNQVRP</sequence>
<evidence type="ECO:0000256" key="1">
    <source>
        <dbReference type="ARBA" id="ARBA00005964"/>
    </source>
</evidence>
<dbReference type="CDD" id="cd00312">
    <property type="entry name" value="Esterase_lipase"/>
    <property type="match status" value="1"/>
</dbReference>
<dbReference type="Proteomes" id="UP001344447">
    <property type="component" value="Unassembled WGS sequence"/>
</dbReference>
<keyword evidence="5" id="KW-0472">Membrane</keyword>
<dbReference type="GO" id="GO:0033118">
    <property type="term" value="C:esterosome membrane"/>
    <property type="evidence" value="ECO:0007669"/>
    <property type="project" value="UniProtKB-SubCell"/>
</dbReference>
<keyword evidence="2" id="KW-0719">Serine esterase</keyword>
<evidence type="ECO:0000259" key="11">
    <source>
        <dbReference type="Pfam" id="PF00135"/>
    </source>
</evidence>
<evidence type="ECO:0000256" key="5">
    <source>
        <dbReference type="ARBA" id="ARBA00023136"/>
    </source>
</evidence>
<keyword evidence="13" id="KW-1185">Reference proteome</keyword>
<name>A0AAN7U403_9MYCE</name>
<dbReference type="Gene3D" id="3.40.50.1820">
    <property type="entry name" value="alpha/beta hydrolase"/>
    <property type="match status" value="1"/>
</dbReference>
<dbReference type="PANTHER" id="PTHR45570:SF1">
    <property type="entry name" value="CARBOXYLIC ESTER HYDROLASE"/>
    <property type="match status" value="1"/>
</dbReference>
<evidence type="ECO:0000256" key="8">
    <source>
        <dbReference type="ARBA" id="ARBA00023329"/>
    </source>
</evidence>
<evidence type="ECO:0000256" key="6">
    <source>
        <dbReference type="ARBA" id="ARBA00023157"/>
    </source>
</evidence>
<keyword evidence="4 10" id="KW-0378">Hydrolase</keyword>
<dbReference type="InterPro" id="IPR002018">
    <property type="entry name" value="CarbesteraseB"/>
</dbReference>
<feature type="signal peptide" evidence="10">
    <location>
        <begin position="1"/>
        <end position="19"/>
    </location>
</feature>
<gene>
    <name evidence="12" type="ORF">RB653_003143</name>
</gene>
<evidence type="ECO:0000256" key="10">
    <source>
        <dbReference type="RuleBase" id="RU361235"/>
    </source>
</evidence>
<keyword evidence="3 10" id="KW-0732">Signal</keyword>
<dbReference type="EC" id="3.1.1.-" evidence="10"/>
<comment type="subcellular location">
    <subcellularLocation>
        <location evidence="9">Cytoplasmic vesicle</location>
        <location evidence="9">Esterosome membrane</location>
    </subcellularLocation>
</comment>
<dbReference type="AlphaFoldDB" id="A0AAN7U403"/>
<comment type="caution">
    <text evidence="12">The sequence shown here is derived from an EMBL/GenBank/DDBJ whole genome shotgun (WGS) entry which is preliminary data.</text>
</comment>
<feature type="chain" id="PRO_5042670598" description="Carboxylic ester hydrolase" evidence="10">
    <location>
        <begin position="20"/>
        <end position="534"/>
    </location>
</feature>